<keyword evidence="5" id="KW-0255">Endonuclease</keyword>
<proteinExistence type="predicted"/>
<name>A0A9D1TPQ6_9BACT</name>
<dbReference type="EMBL" id="DXHV01000065">
    <property type="protein sequence ID" value="HIW00933.1"/>
    <property type="molecule type" value="Genomic_DNA"/>
</dbReference>
<keyword evidence="5" id="KW-0378">Hydrolase</keyword>
<sequence length="555" mass="59280">MSPVSSTSHAADKNKQQEIWKPVKDYEESYEISSCGRVRSLHFAKPRLIKLHPADGGQIVFLSQKGKKQTFYVSELLEKTFPEGVNQTSATPDKNSQTSSSAASAQGTSAAREDQGSGKGKEPSDDLQSGEQWKDIPGYVGSYQVSELGNVRSLSMTPSFILRQTVSAEGRPQVSLYSFRNKSGRRLGKSTVTNFDVEELVARAFVAQTPREGEVVLHKNGDLKDNRADNLCWGRAEDARKLAEETAAAAKVAQARQALKDKAQRLAEAARAAAQSKQEAESAKKVQEAQEAEEARVLREKVVVQAPAAPEPVRGAETAEEESGKTSFARVQEEADRILAQLLKKPQDATPPAPAPKAEPAQEAAQADPAAADTLAKQADTEQAANGSLMQMLKNTGQDEPAAESGKPEQAQEPASQDKPAQSPAAPASAQDAAVSAGASPASSKGAASAPASPATVEAMRRRVKPRMQSLSDRSVCCSTLKGGMLCMFPSASAAARALGCVDTLDVMVACEGLIAQLCGYQWQWVKAAEYKRWSALAAPITMLPSLDWLTEESR</sequence>
<feature type="region of interest" description="Disordered" evidence="2">
    <location>
        <begin position="396"/>
        <end position="459"/>
    </location>
</feature>
<dbReference type="GO" id="GO:0016788">
    <property type="term" value="F:hydrolase activity, acting on ester bonds"/>
    <property type="evidence" value="ECO:0007669"/>
    <property type="project" value="InterPro"/>
</dbReference>
<comment type="caution">
    <text evidence="5">The sequence shown here is derived from an EMBL/GenBank/DDBJ whole genome shotgun (WGS) entry which is preliminary data.</text>
</comment>
<evidence type="ECO:0000259" key="3">
    <source>
        <dbReference type="Pfam" id="PF07463"/>
    </source>
</evidence>
<dbReference type="InterPro" id="IPR044925">
    <property type="entry name" value="His-Me_finger_sf"/>
</dbReference>
<feature type="region of interest" description="Disordered" evidence="2">
    <location>
        <begin position="83"/>
        <end position="133"/>
    </location>
</feature>
<evidence type="ECO:0000313" key="6">
    <source>
        <dbReference type="Proteomes" id="UP000886752"/>
    </source>
</evidence>
<feature type="coiled-coil region" evidence="1">
    <location>
        <begin position="249"/>
        <end position="293"/>
    </location>
</feature>
<feature type="domain" description="HNH nuclease" evidence="4">
    <location>
        <begin position="202"/>
        <end position="237"/>
    </location>
</feature>
<feature type="compositionally biased region" description="Low complexity" evidence="2">
    <location>
        <begin position="358"/>
        <end position="378"/>
    </location>
</feature>
<keyword evidence="5" id="KW-0540">Nuclease</keyword>
<dbReference type="Proteomes" id="UP000886752">
    <property type="component" value="Unassembled WGS sequence"/>
</dbReference>
<keyword evidence="1" id="KW-0175">Coiled coil</keyword>
<feature type="compositionally biased region" description="Low complexity" evidence="2">
    <location>
        <begin position="414"/>
        <end position="455"/>
    </location>
</feature>
<dbReference type="InterPro" id="IPR010902">
    <property type="entry name" value="NUMOD4"/>
</dbReference>
<gene>
    <name evidence="5" type="ORF">H9894_07065</name>
</gene>
<feature type="compositionally biased region" description="Low complexity" evidence="2">
    <location>
        <begin position="96"/>
        <end position="110"/>
    </location>
</feature>
<reference evidence="5" key="1">
    <citation type="journal article" date="2021" name="PeerJ">
        <title>Extensive microbial diversity within the chicken gut microbiome revealed by metagenomics and culture.</title>
        <authorList>
            <person name="Gilroy R."/>
            <person name="Ravi A."/>
            <person name="Getino M."/>
            <person name="Pursley I."/>
            <person name="Horton D.L."/>
            <person name="Alikhan N.F."/>
            <person name="Baker D."/>
            <person name="Gharbi K."/>
            <person name="Hall N."/>
            <person name="Watson M."/>
            <person name="Adriaenssens E.M."/>
            <person name="Foster-Nyarko E."/>
            <person name="Jarju S."/>
            <person name="Secka A."/>
            <person name="Antonio M."/>
            <person name="Oren A."/>
            <person name="Chaudhuri R.R."/>
            <person name="La Ragione R."/>
            <person name="Hildebrand F."/>
            <person name="Pallen M.J."/>
        </authorList>
    </citation>
    <scope>NUCLEOTIDE SEQUENCE</scope>
    <source>
        <strain evidence="5">ChiHecec2B26-446</strain>
    </source>
</reference>
<evidence type="ECO:0000256" key="1">
    <source>
        <dbReference type="SAM" id="Coils"/>
    </source>
</evidence>
<evidence type="ECO:0000259" key="4">
    <source>
        <dbReference type="Pfam" id="PF13392"/>
    </source>
</evidence>
<feature type="compositionally biased region" description="Polar residues" evidence="2">
    <location>
        <begin position="85"/>
        <end position="95"/>
    </location>
</feature>
<dbReference type="Pfam" id="PF07463">
    <property type="entry name" value="NUMOD4"/>
    <property type="match status" value="2"/>
</dbReference>
<feature type="compositionally biased region" description="Basic and acidic residues" evidence="2">
    <location>
        <begin position="111"/>
        <end position="124"/>
    </location>
</feature>
<dbReference type="Gene3D" id="3.90.75.20">
    <property type="match status" value="2"/>
</dbReference>
<dbReference type="AlphaFoldDB" id="A0A9D1TPQ6"/>
<organism evidence="5 6">
    <name type="scientific">Candidatus Desulfovibrio intestinipullorum</name>
    <dbReference type="NCBI Taxonomy" id="2838536"/>
    <lineage>
        <taxon>Bacteria</taxon>
        <taxon>Pseudomonadati</taxon>
        <taxon>Thermodesulfobacteriota</taxon>
        <taxon>Desulfovibrionia</taxon>
        <taxon>Desulfovibrionales</taxon>
        <taxon>Desulfovibrionaceae</taxon>
        <taxon>Desulfovibrio</taxon>
    </lineage>
</organism>
<reference evidence="5" key="2">
    <citation type="submission" date="2021-04" db="EMBL/GenBank/DDBJ databases">
        <authorList>
            <person name="Gilroy R."/>
        </authorList>
    </citation>
    <scope>NUCLEOTIDE SEQUENCE</scope>
    <source>
        <strain evidence="5">ChiHecec2B26-446</strain>
    </source>
</reference>
<evidence type="ECO:0000313" key="5">
    <source>
        <dbReference type="EMBL" id="HIW00933.1"/>
    </source>
</evidence>
<dbReference type="InterPro" id="IPR003615">
    <property type="entry name" value="HNH_nuc"/>
</dbReference>
<feature type="region of interest" description="Disordered" evidence="2">
    <location>
        <begin position="308"/>
        <end position="382"/>
    </location>
</feature>
<feature type="domain" description="NUMOD4" evidence="3">
    <location>
        <begin position="131"/>
        <end position="176"/>
    </location>
</feature>
<evidence type="ECO:0000256" key="2">
    <source>
        <dbReference type="SAM" id="MobiDB-lite"/>
    </source>
</evidence>
<feature type="domain" description="NUMOD4" evidence="3">
    <location>
        <begin position="18"/>
        <end position="52"/>
    </location>
</feature>
<dbReference type="Pfam" id="PF13392">
    <property type="entry name" value="HNH_3"/>
    <property type="match status" value="1"/>
</dbReference>
<protein>
    <submittedName>
        <fullName evidence="5">HNH endonuclease</fullName>
    </submittedName>
</protein>
<dbReference type="GO" id="GO:0004519">
    <property type="term" value="F:endonuclease activity"/>
    <property type="evidence" value="ECO:0007669"/>
    <property type="project" value="UniProtKB-KW"/>
</dbReference>
<accession>A0A9D1TPQ6</accession>
<dbReference type="SUPFAM" id="SSF54060">
    <property type="entry name" value="His-Me finger endonucleases"/>
    <property type="match status" value="1"/>
</dbReference>